<reference evidence="2 3" key="1">
    <citation type="submission" date="2024-08" db="EMBL/GenBank/DDBJ databases">
        <title>Gnathostoma spinigerum genome.</title>
        <authorList>
            <person name="Gonzalez-Bertolin B."/>
            <person name="Monzon S."/>
            <person name="Zaballos A."/>
            <person name="Jimenez P."/>
            <person name="Dekumyoy P."/>
            <person name="Varona S."/>
            <person name="Cuesta I."/>
            <person name="Sumanam S."/>
            <person name="Adisakwattana P."/>
            <person name="Gasser R.B."/>
            <person name="Hernandez-Gonzalez A."/>
            <person name="Young N.D."/>
            <person name="Perteguer M.J."/>
        </authorList>
    </citation>
    <scope>NUCLEOTIDE SEQUENCE [LARGE SCALE GENOMIC DNA]</scope>
    <source>
        <strain evidence="2">AL3</strain>
        <tissue evidence="2">Liver</tissue>
    </source>
</reference>
<dbReference type="EMBL" id="JBGFUD010003943">
    <property type="protein sequence ID" value="MFH4979195.1"/>
    <property type="molecule type" value="Genomic_DNA"/>
</dbReference>
<protein>
    <submittedName>
        <fullName evidence="2">Uncharacterized protein</fullName>
    </submittedName>
</protein>
<feature type="signal peptide" evidence="1">
    <location>
        <begin position="1"/>
        <end position="20"/>
    </location>
</feature>
<dbReference type="Gene3D" id="2.170.150.20">
    <property type="entry name" value="Peptide methionine sulfoxide reductase"/>
    <property type="match status" value="1"/>
</dbReference>
<accession>A0ABD6EHY6</accession>
<keyword evidence="3" id="KW-1185">Reference proteome</keyword>
<comment type="caution">
    <text evidence="2">The sequence shown here is derived from an EMBL/GenBank/DDBJ whole genome shotgun (WGS) entry which is preliminary data.</text>
</comment>
<gene>
    <name evidence="2" type="ORF">AB6A40_005904</name>
</gene>
<name>A0ABD6EHY6_9BILA</name>
<keyword evidence="1" id="KW-0732">Signal</keyword>
<evidence type="ECO:0000313" key="2">
    <source>
        <dbReference type="EMBL" id="MFH4979195.1"/>
    </source>
</evidence>
<proteinExistence type="predicted"/>
<dbReference type="Proteomes" id="UP001608902">
    <property type="component" value="Unassembled WGS sequence"/>
</dbReference>
<dbReference type="AlphaFoldDB" id="A0ABD6EHY6"/>
<organism evidence="2 3">
    <name type="scientific">Gnathostoma spinigerum</name>
    <dbReference type="NCBI Taxonomy" id="75299"/>
    <lineage>
        <taxon>Eukaryota</taxon>
        <taxon>Metazoa</taxon>
        <taxon>Ecdysozoa</taxon>
        <taxon>Nematoda</taxon>
        <taxon>Chromadorea</taxon>
        <taxon>Rhabditida</taxon>
        <taxon>Spirurina</taxon>
        <taxon>Gnathostomatomorpha</taxon>
        <taxon>Gnathostomatoidea</taxon>
        <taxon>Gnathostomatidae</taxon>
        <taxon>Gnathostoma</taxon>
    </lineage>
</organism>
<evidence type="ECO:0000256" key="1">
    <source>
        <dbReference type="SAM" id="SignalP"/>
    </source>
</evidence>
<sequence length="101" mass="11064">MNSPLAITLLISCWCYLSKGLGDLVCRKCGRTIVPAHALNNVRSSLALKQYNMTILGHSQLIQVFKNPAGETFDVLTASSADLWLYGKVSIVICISFIFLS</sequence>
<feature type="chain" id="PRO_5044873141" evidence="1">
    <location>
        <begin position="21"/>
        <end position="101"/>
    </location>
</feature>
<evidence type="ECO:0000313" key="3">
    <source>
        <dbReference type="Proteomes" id="UP001608902"/>
    </source>
</evidence>